<dbReference type="InterPro" id="IPR005265">
    <property type="entry name" value="HemJ-like"/>
</dbReference>
<comment type="subcellular location">
    <subcellularLocation>
        <location evidence="1">Cell membrane</location>
        <topology evidence="1">Multi-pass membrane protein</topology>
    </subcellularLocation>
</comment>
<evidence type="ECO:0000256" key="11">
    <source>
        <dbReference type="ARBA" id="ARBA00023004"/>
    </source>
</evidence>
<organism evidence="16 17">
    <name type="scientific">Blastomonas fulva</name>
    <dbReference type="NCBI Taxonomy" id="1550728"/>
    <lineage>
        <taxon>Bacteria</taxon>
        <taxon>Pseudomonadati</taxon>
        <taxon>Pseudomonadota</taxon>
        <taxon>Alphaproteobacteria</taxon>
        <taxon>Sphingomonadales</taxon>
        <taxon>Sphingomonadaceae</taxon>
        <taxon>Blastomonas</taxon>
    </lineage>
</organism>
<feature type="transmembrane region" description="Helical" evidence="15">
    <location>
        <begin position="12"/>
        <end position="33"/>
    </location>
</feature>
<keyword evidence="7 15" id="KW-0812">Transmembrane</keyword>
<comment type="catalytic activity">
    <reaction evidence="13 14">
        <text>protoporphyrinogen IX + 3 A = protoporphyrin IX + 3 AH2</text>
        <dbReference type="Rhea" id="RHEA:62000"/>
        <dbReference type="ChEBI" id="CHEBI:13193"/>
        <dbReference type="ChEBI" id="CHEBI:17499"/>
        <dbReference type="ChEBI" id="CHEBI:57306"/>
        <dbReference type="ChEBI" id="CHEBI:57307"/>
    </reaction>
</comment>
<dbReference type="PANTHER" id="PTHR40255:SF1">
    <property type="entry name" value="PROTOPORPHYRINOGEN IX OXIDASE"/>
    <property type="match status" value="1"/>
</dbReference>
<sequence>MLITWSTLIFKALHISAIALWAVGLIMLPLLFRRYRPGLSDAAYARFRKLTHHSYVRFLTPVAVVAVGTGIVLILMRGIFEPWLYAKLALVSLLAVLHAYIGHMIVQTAETRGTVRLPSPYLVLAPVLLVLVGILVLVLAKPVLALDWPQWMTQPQSWSLPRWVPI</sequence>
<keyword evidence="11 14" id="KW-0408">Iron</keyword>
<dbReference type="Pfam" id="PF03653">
    <property type="entry name" value="UPF0093"/>
    <property type="match status" value="1"/>
</dbReference>
<keyword evidence="6 14" id="KW-0349">Heme</keyword>
<evidence type="ECO:0000256" key="12">
    <source>
        <dbReference type="ARBA" id="ARBA00023136"/>
    </source>
</evidence>
<evidence type="ECO:0000256" key="3">
    <source>
        <dbReference type="ARBA" id="ARBA00006501"/>
    </source>
</evidence>
<evidence type="ECO:0000313" key="17">
    <source>
        <dbReference type="Proteomes" id="UP000258016"/>
    </source>
</evidence>
<evidence type="ECO:0000256" key="1">
    <source>
        <dbReference type="ARBA" id="ARBA00004651"/>
    </source>
</evidence>
<evidence type="ECO:0000256" key="5">
    <source>
        <dbReference type="ARBA" id="ARBA00022475"/>
    </source>
</evidence>
<accession>A0ABN5B557</accession>
<dbReference type="PIRSF" id="PIRSF004638">
    <property type="entry name" value="UCP004638"/>
    <property type="match status" value="1"/>
</dbReference>
<keyword evidence="17" id="KW-1185">Reference proteome</keyword>
<feature type="transmembrane region" description="Helical" evidence="15">
    <location>
        <begin position="121"/>
        <end position="140"/>
    </location>
</feature>
<feature type="transmembrane region" description="Helical" evidence="15">
    <location>
        <begin position="82"/>
        <end position="101"/>
    </location>
</feature>
<evidence type="ECO:0000256" key="6">
    <source>
        <dbReference type="ARBA" id="ARBA00022617"/>
    </source>
</evidence>
<dbReference type="RefSeq" id="WP_117351497.1">
    <property type="nucleotide sequence ID" value="NZ_CP020083.1"/>
</dbReference>
<evidence type="ECO:0000256" key="8">
    <source>
        <dbReference type="ARBA" id="ARBA00022723"/>
    </source>
</evidence>
<evidence type="ECO:0000256" key="14">
    <source>
        <dbReference type="PIRNR" id="PIRNR004638"/>
    </source>
</evidence>
<evidence type="ECO:0000256" key="7">
    <source>
        <dbReference type="ARBA" id="ARBA00022692"/>
    </source>
</evidence>
<comment type="function">
    <text evidence="14">Catalyzes the oxidation of protoporphyrinogen IX to protoporphyrin IX.</text>
</comment>
<proteinExistence type="inferred from homology"/>
<dbReference type="Proteomes" id="UP000258016">
    <property type="component" value="Chromosome"/>
</dbReference>
<comment type="pathway">
    <text evidence="2 14">Porphyrin-containing compound metabolism; protoporphyrin-IX biosynthesis; protoporphyrin-IX from protoporphyrinogen-IX: step 1/1.</text>
</comment>
<evidence type="ECO:0000256" key="15">
    <source>
        <dbReference type="SAM" id="Phobius"/>
    </source>
</evidence>
<evidence type="ECO:0000256" key="10">
    <source>
        <dbReference type="ARBA" id="ARBA00023002"/>
    </source>
</evidence>
<keyword evidence="9 15" id="KW-1133">Transmembrane helix</keyword>
<keyword evidence="10" id="KW-0560">Oxidoreductase</keyword>
<reference evidence="16 17" key="1">
    <citation type="submission" date="2017-03" db="EMBL/GenBank/DDBJ databases">
        <title>Complete genome sequence of Blastomonas fulva degrading microcsystin LR.</title>
        <authorList>
            <person name="Lee H.-g."/>
            <person name="Jin L."/>
            <person name="oh H.-M."/>
        </authorList>
    </citation>
    <scope>NUCLEOTIDE SEQUENCE [LARGE SCALE GENOMIC DNA]</scope>
    <source>
        <strain evidence="16 17">T2</strain>
    </source>
</reference>
<evidence type="ECO:0000256" key="2">
    <source>
        <dbReference type="ARBA" id="ARBA00005073"/>
    </source>
</evidence>
<evidence type="ECO:0000256" key="13">
    <source>
        <dbReference type="ARBA" id="ARBA00048390"/>
    </source>
</evidence>
<protein>
    <recommendedName>
        <fullName evidence="4 14">Protoporphyrinogen IX oxidase</fullName>
        <ecNumber evidence="14">1.3.99.-</ecNumber>
    </recommendedName>
</protein>
<keyword evidence="8 14" id="KW-0479">Metal-binding</keyword>
<keyword evidence="12 14" id="KW-0472">Membrane</keyword>
<dbReference type="GeneID" id="303484656"/>
<comment type="cofactor">
    <cofactor evidence="14">
        <name>heme b</name>
        <dbReference type="ChEBI" id="CHEBI:60344"/>
    </cofactor>
    <text evidence="14">Binds 1 heme b (iron(II)-protoporphyrin IX) group per subunit.</text>
</comment>
<dbReference type="PANTHER" id="PTHR40255">
    <property type="entry name" value="UPF0093 MEMBRANE PROTEIN SLR1790"/>
    <property type="match status" value="1"/>
</dbReference>
<dbReference type="EMBL" id="CP020083">
    <property type="protein sequence ID" value="ASR50669.1"/>
    <property type="molecule type" value="Genomic_DNA"/>
</dbReference>
<evidence type="ECO:0000256" key="9">
    <source>
        <dbReference type="ARBA" id="ARBA00022989"/>
    </source>
</evidence>
<feature type="transmembrane region" description="Helical" evidence="15">
    <location>
        <begin position="54"/>
        <end position="76"/>
    </location>
</feature>
<comment type="similarity">
    <text evidence="3 14">Belongs to the HemJ family.</text>
</comment>
<keyword evidence="5 14" id="KW-1003">Cell membrane</keyword>
<name>A0ABN5B557_9SPHN</name>
<gene>
    <name evidence="16" type="ORF">B5J99_03610</name>
</gene>
<dbReference type="EC" id="1.3.99.-" evidence="14"/>
<evidence type="ECO:0000313" key="16">
    <source>
        <dbReference type="EMBL" id="ASR50669.1"/>
    </source>
</evidence>
<evidence type="ECO:0000256" key="4">
    <source>
        <dbReference type="ARBA" id="ARBA00017504"/>
    </source>
</evidence>